<sequence length="119" mass="13085">MSDVTVVMKPVVACLESAQADLAQLTPEELAQARQMVKVFFKGAAEPVDDVKEALNHIIYNSIQQVVEAERAPPMLGTRPVIPMLPLTSVLFKLQNKQDKLYDALLKTLTTLHSQAVAD</sequence>
<proteinExistence type="predicted"/>
<dbReference type="RefSeq" id="WP_099643339.1">
    <property type="nucleotide sequence ID" value="NZ_NKHF01000084.1"/>
</dbReference>
<comment type="caution">
    <text evidence="1">The sequence shown here is derived from an EMBL/GenBank/DDBJ whole genome shotgun (WGS) entry which is preliminary data.</text>
</comment>
<dbReference type="EMBL" id="NKHF01000084">
    <property type="protein sequence ID" value="PCK30447.1"/>
    <property type="molecule type" value="Genomic_DNA"/>
</dbReference>
<name>A0A2A5JM55_PSEO7</name>
<gene>
    <name evidence="1" type="ORF">CEX98_17635</name>
</gene>
<accession>A0A2A5JM55</accession>
<dbReference type="Proteomes" id="UP000228621">
    <property type="component" value="Unassembled WGS sequence"/>
</dbReference>
<evidence type="ECO:0000313" key="2">
    <source>
        <dbReference type="Proteomes" id="UP000228621"/>
    </source>
</evidence>
<protein>
    <submittedName>
        <fullName evidence="1">Uncharacterized protein</fullName>
    </submittedName>
</protein>
<reference evidence="2" key="1">
    <citation type="journal article" date="2019" name="Genome Announc.">
        <title>Draft Genome Sequence of Pseudoalteromonas piscicida Strain 36Y ROTHPW, an Hypersaline Seawater Isolate from the South Coast of Sonora, Mexico.</title>
        <authorList>
            <person name="Sanchez-Diaz R."/>
            <person name="Molina-Garza Z.J."/>
            <person name="Cruz-Suarez L.E."/>
            <person name="Selvin J."/>
            <person name="Kiran G.S."/>
            <person name="Ibarra-Gamez J.C."/>
            <person name="Gomez-Gil B."/>
            <person name="Galaviz-Silva L."/>
        </authorList>
    </citation>
    <scope>NUCLEOTIDE SEQUENCE [LARGE SCALE GENOMIC DNA]</scope>
    <source>
        <strain evidence="2">36Y_RITHPW</strain>
    </source>
</reference>
<organism evidence="1 2">
    <name type="scientific">Pseudoalteromonas piscicida</name>
    <dbReference type="NCBI Taxonomy" id="43662"/>
    <lineage>
        <taxon>Bacteria</taxon>
        <taxon>Pseudomonadati</taxon>
        <taxon>Pseudomonadota</taxon>
        <taxon>Gammaproteobacteria</taxon>
        <taxon>Alteromonadales</taxon>
        <taxon>Pseudoalteromonadaceae</taxon>
        <taxon>Pseudoalteromonas</taxon>
    </lineage>
</organism>
<evidence type="ECO:0000313" key="1">
    <source>
        <dbReference type="EMBL" id="PCK30447.1"/>
    </source>
</evidence>
<keyword evidence="2" id="KW-1185">Reference proteome</keyword>
<dbReference type="AlphaFoldDB" id="A0A2A5JM55"/>
<dbReference type="OrthoDB" id="9928950at2"/>